<sequence length="108" mass="11937">MTTTHTLHRGYTLSTCDGQLWTLMMRDGGLLLPIIDVRAASYAAAFELCAALCPDRFSKPNPVELAIENYWGVRCSDHEEGCVTCEAWQAYDMLVQAHAAAAPKVEVF</sequence>
<accession>A0A6J5MFQ3</accession>
<name>A0A6J5MFQ3_9CAUD</name>
<evidence type="ECO:0000313" key="1">
    <source>
        <dbReference type="EMBL" id="CAB4144667.1"/>
    </source>
</evidence>
<reference evidence="1" key="1">
    <citation type="submission" date="2020-04" db="EMBL/GenBank/DDBJ databases">
        <authorList>
            <person name="Chiriac C."/>
            <person name="Salcher M."/>
            <person name="Ghai R."/>
            <person name="Kavagutti S V."/>
        </authorList>
    </citation>
    <scope>NUCLEOTIDE SEQUENCE</scope>
</reference>
<protein>
    <submittedName>
        <fullName evidence="1">Uncharacterized protein</fullName>
    </submittedName>
</protein>
<proteinExistence type="predicted"/>
<organism evidence="1">
    <name type="scientific">uncultured Caudovirales phage</name>
    <dbReference type="NCBI Taxonomy" id="2100421"/>
    <lineage>
        <taxon>Viruses</taxon>
        <taxon>Duplodnaviria</taxon>
        <taxon>Heunggongvirae</taxon>
        <taxon>Uroviricota</taxon>
        <taxon>Caudoviricetes</taxon>
        <taxon>Peduoviridae</taxon>
        <taxon>Maltschvirus</taxon>
        <taxon>Maltschvirus maltsch</taxon>
    </lineage>
</organism>
<gene>
    <name evidence="1" type="ORF">UFOVP470_49</name>
</gene>
<dbReference type="EMBL" id="LR796429">
    <property type="protein sequence ID" value="CAB4144667.1"/>
    <property type="molecule type" value="Genomic_DNA"/>
</dbReference>